<accession>A0ABW8JZU1</accession>
<dbReference type="PANTHER" id="PTHR30026:SF20">
    <property type="entry name" value="OUTER MEMBRANE PROTEIN TOLC"/>
    <property type="match status" value="1"/>
</dbReference>
<keyword evidence="4" id="KW-1134">Transmembrane beta strand</keyword>
<protein>
    <submittedName>
        <fullName evidence="8">TolC family protein</fullName>
    </submittedName>
</protein>
<evidence type="ECO:0000256" key="4">
    <source>
        <dbReference type="ARBA" id="ARBA00022452"/>
    </source>
</evidence>
<evidence type="ECO:0000256" key="1">
    <source>
        <dbReference type="ARBA" id="ARBA00004442"/>
    </source>
</evidence>
<dbReference type="Proteomes" id="UP001620460">
    <property type="component" value="Unassembled WGS sequence"/>
</dbReference>
<reference evidence="8 9" key="1">
    <citation type="submission" date="2020-10" db="EMBL/GenBank/DDBJ databases">
        <title>Phylogeny of dyella-like bacteria.</title>
        <authorList>
            <person name="Fu J."/>
        </authorList>
    </citation>
    <scope>NUCLEOTIDE SEQUENCE [LARGE SCALE GENOMIC DNA]</scope>
    <source>
        <strain evidence="8 9">Gsoil3046</strain>
    </source>
</reference>
<name>A0ABW8JZU1_9GAMM</name>
<sequence>MMPRKILAAALATVVLGGCAIHPRPITDDERKAAMQADAQAMFGEQEPVAAPITLDEAMARALKYNLDHRVKMMEEALAQRQLDLANFDLLPQLTAAAGYTSRDNVLASSSQDIVTGQQSLVPSTSSQRQATRADLGFSWNILDFGVSYYTAQQQADRVLATAERRRKVVQLLMQQTRQAYWQAAGAQKLQGQIEPLLAQARQALDDSHAIETKGLSDPLQSLGYQRELLSLVLQLESIRDELAQAKPKLASIMNLPPGKPFELAPPDALDTPTLAIAPEAMEETALLHRPELIEANYNERIGLNETHKALAKLLPGVQLSVGAHYDSNDFLVNNSWRDAGVQVSWNLLNLLNARNIKGAAKAQYELAREQRLALNMAVLTQVHVAWIDYDSRRQQFELTRDLNDVEQRILEHTRNATNANAQGKLAEIRAATSALMSELRLYQSYAAYQGAYGQMIASLGLDPVPNAVAGHDLPTLEKAIAETEKQWERPLVTEAAAK</sequence>
<keyword evidence="3" id="KW-0813">Transport</keyword>
<dbReference type="Pfam" id="PF02321">
    <property type="entry name" value="OEP"/>
    <property type="match status" value="1"/>
</dbReference>
<dbReference type="InterPro" id="IPR003423">
    <property type="entry name" value="OMP_efflux"/>
</dbReference>
<proteinExistence type="inferred from homology"/>
<evidence type="ECO:0000256" key="2">
    <source>
        <dbReference type="ARBA" id="ARBA00007613"/>
    </source>
</evidence>
<organism evidence="8 9">
    <name type="scientific">Dyella ginsengisoli</name>
    <dbReference type="NCBI Taxonomy" id="363848"/>
    <lineage>
        <taxon>Bacteria</taxon>
        <taxon>Pseudomonadati</taxon>
        <taxon>Pseudomonadota</taxon>
        <taxon>Gammaproteobacteria</taxon>
        <taxon>Lysobacterales</taxon>
        <taxon>Rhodanobacteraceae</taxon>
        <taxon>Dyella</taxon>
    </lineage>
</organism>
<keyword evidence="7" id="KW-0998">Cell outer membrane</keyword>
<keyword evidence="5" id="KW-0812">Transmembrane</keyword>
<comment type="subcellular location">
    <subcellularLocation>
        <location evidence="1">Cell outer membrane</location>
    </subcellularLocation>
</comment>
<evidence type="ECO:0000256" key="3">
    <source>
        <dbReference type="ARBA" id="ARBA00022448"/>
    </source>
</evidence>
<gene>
    <name evidence="8" type="ORF">ISP17_18615</name>
</gene>
<dbReference type="SUPFAM" id="SSF56954">
    <property type="entry name" value="Outer membrane efflux proteins (OEP)"/>
    <property type="match status" value="1"/>
</dbReference>
<keyword evidence="9" id="KW-1185">Reference proteome</keyword>
<dbReference type="InterPro" id="IPR051906">
    <property type="entry name" value="TolC-like"/>
</dbReference>
<dbReference type="PANTHER" id="PTHR30026">
    <property type="entry name" value="OUTER MEMBRANE PROTEIN TOLC"/>
    <property type="match status" value="1"/>
</dbReference>
<evidence type="ECO:0000256" key="6">
    <source>
        <dbReference type="ARBA" id="ARBA00023136"/>
    </source>
</evidence>
<dbReference type="PROSITE" id="PS51257">
    <property type="entry name" value="PROKAR_LIPOPROTEIN"/>
    <property type="match status" value="1"/>
</dbReference>
<dbReference type="Gene3D" id="1.20.1600.10">
    <property type="entry name" value="Outer membrane efflux proteins (OEP)"/>
    <property type="match status" value="1"/>
</dbReference>
<keyword evidence="6" id="KW-0472">Membrane</keyword>
<evidence type="ECO:0000313" key="8">
    <source>
        <dbReference type="EMBL" id="MFK2905979.1"/>
    </source>
</evidence>
<evidence type="ECO:0000256" key="7">
    <source>
        <dbReference type="ARBA" id="ARBA00023237"/>
    </source>
</evidence>
<evidence type="ECO:0000256" key="5">
    <source>
        <dbReference type="ARBA" id="ARBA00022692"/>
    </source>
</evidence>
<comment type="caution">
    <text evidence="8">The sequence shown here is derived from an EMBL/GenBank/DDBJ whole genome shotgun (WGS) entry which is preliminary data.</text>
</comment>
<dbReference type="EMBL" id="JADIKM010000006">
    <property type="protein sequence ID" value="MFK2905979.1"/>
    <property type="molecule type" value="Genomic_DNA"/>
</dbReference>
<evidence type="ECO:0000313" key="9">
    <source>
        <dbReference type="Proteomes" id="UP001620460"/>
    </source>
</evidence>
<comment type="similarity">
    <text evidence="2">Belongs to the outer membrane factor (OMF) (TC 1.B.17) family.</text>
</comment>